<protein>
    <submittedName>
        <fullName evidence="3">Minor tail protein</fullName>
    </submittedName>
</protein>
<dbReference type="SMART" id="SM00060">
    <property type="entry name" value="FN3"/>
    <property type="match status" value="3"/>
</dbReference>
<dbReference type="CDD" id="cd00063">
    <property type="entry name" value="FN3"/>
    <property type="match status" value="3"/>
</dbReference>
<reference evidence="3 4" key="1">
    <citation type="submission" date="2019-05" db="EMBL/GenBank/DDBJ databases">
        <authorList>
            <person name="Berry L.J."/>
            <person name="Reagor J.P."/>
            <person name="Chani A.S."/>
            <person name="Suter H.M."/>
            <person name="Vanzant E.P."/>
            <person name="Fields E.J."/>
            <person name="Sabotchick N.R."/>
            <person name="Mahoney L.M."/>
            <person name="Gaffney B.L."/>
            <person name="Staples A.K."/>
            <person name="King R.A."/>
            <person name="Rinehart C.A."/>
            <person name="Rowland N.S."/>
            <person name="Garlena R.A."/>
            <person name="Russell D.A."/>
            <person name="Pope W.H."/>
            <person name="Jacobs-Sera D."/>
            <person name="Hendrix R.W."/>
            <person name="Hatfull G.F."/>
        </authorList>
    </citation>
    <scope>NUCLEOTIDE SEQUENCE [LARGE SCALE GENOMIC DNA]</scope>
</reference>
<gene>
    <name evidence="3" type="primary">38</name>
    <name evidence="3" type="ORF">SEA_LILYLOU_38</name>
</gene>
<dbReference type="EMBL" id="MK894438">
    <property type="protein sequence ID" value="QDF16066.1"/>
    <property type="molecule type" value="Genomic_DNA"/>
</dbReference>
<feature type="domain" description="Fibronectin type-III" evidence="2">
    <location>
        <begin position="445"/>
        <end position="542"/>
    </location>
</feature>
<dbReference type="PANTHER" id="PTHR46708:SF2">
    <property type="entry name" value="FIBRONECTIN TYPE-III DOMAIN-CONTAINING PROTEIN"/>
    <property type="match status" value="1"/>
</dbReference>
<dbReference type="PROSITE" id="PS50853">
    <property type="entry name" value="FN3"/>
    <property type="match status" value="3"/>
</dbReference>
<feature type="domain" description="Fibronectin type-III" evidence="2">
    <location>
        <begin position="347"/>
        <end position="444"/>
    </location>
</feature>
<evidence type="ECO:0000313" key="3">
    <source>
        <dbReference type="EMBL" id="QDF16066.1"/>
    </source>
</evidence>
<dbReference type="Gene3D" id="2.60.40.10">
    <property type="entry name" value="Immunoglobulins"/>
    <property type="match status" value="3"/>
</dbReference>
<dbReference type="PANTHER" id="PTHR46708">
    <property type="entry name" value="TENASCIN"/>
    <property type="match status" value="1"/>
</dbReference>
<proteinExistence type="predicted"/>
<organism evidence="3 4">
    <name type="scientific">Microbacterium phage LilyLou</name>
    <dbReference type="NCBI Taxonomy" id="2590876"/>
    <lineage>
        <taxon>Viruses</taxon>
        <taxon>Duplodnaviria</taxon>
        <taxon>Heunggongvirae</taxon>
        <taxon>Uroviricota</taxon>
        <taxon>Caudoviricetes</taxon>
        <taxon>Eekayvirinae</taxon>
        <taxon>Tinytimothyvirus</taxon>
        <taxon>Tinytimothyvirus alex44</taxon>
    </lineage>
</organism>
<feature type="domain" description="Fibronectin type-III" evidence="2">
    <location>
        <begin position="250"/>
        <end position="343"/>
    </location>
</feature>
<evidence type="ECO:0000313" key="4">
    <source>
        <dbReference type="Proteomes" id="UP000320638"/>
    </source>
</evidence>
<dbReference type="InterPro" id="IPR036116">
    <property type="entry name" value="FN3_sf"/>
</dbReference>
<dbReference type="InterPro" id="IPR003961">
    <property type="entry name" value="FN3_dom"/>
</dbReference>
<accession>A0A4Y6EBK6</accession>
<dbReference type="Proteomes" id="UP000320638">
    <property type="component" value="Genome"/>
</dbReference>
<evidence type="ECO:0000259" key="2">
    <source>
        <dbReference type="PROSITE" id="PS50853"/>
    </source>
</evidence>
<keyword evidence="1" id="KW-0677">Repeat</keyword>
<name>A0A4Y6EBK6_9CAUD</name>
<evidence type="ECO:0000256" key="1">
    <source>
        <dbReference type="ARBA" id="ARBA00022737"/>
    </source>
</evidence>
<dbReference type="Pfam" id="PF00041">
    <property type="entry name" value="fn3"/>
    <property type="match status" value="1"/>
</dbReference>
<dbReference type="InterPro" id="IPR013783">
    <property type="entry name" value="Ig-like_fold"/>
</dbReference>
<dbReference type="InterPro" id="IPR050991">
    <property type="entry name" value="ECM_Regulatory_Proteins"/>
</dbReference>
<sequence>MASWDHRAPTGNGAYQMYLYVVETQFINAGPGAGTGPGVTQLNWELGFIKVGSSGGFASTSNNTSWEVHMQGNNNGDISGGASFSFGANDAVGTRRAIASMTGWTFSHSPSYDGTLFLNTMARAVTNISLGSPQIGWGNVQMTTFARDAAAPPAPVLQSRQSDTQVTIRAYDSYEWGLGSVAPAHVLARSDVSNMLANRVDVIYPTTGGGAAHDVVVSGLTAHKTYYFTDNTRGRTGNYAASGVLTVHARPSKPPVPGVNAKTTTSLTLGAAAPSYVGGGITDRQTQISTDDFASVLQTSTEPSDPVFTGLTRVRSYKVRTRVKNAVDWSDWSDVITVTTPGTVPSAPAGYSVYDIAATSAKLTLGTLSDNGGAVPTQVRVKVSTTASDAGLIKTVSVPSWTAPTIPGLTKGTTYYVAEAAVNSVEGGGLGAYGPWVSFTTRADVPNAPVMTLDSASGNFLTLKWVAPTQLNGASITAYKVKFASNQGLTTNVQEFTVGPAVLSQVVTGLNPGTTYYASIWTETSNGLGSSSDVAPFATTGGGGTTSGIWLADEDGVMQFCEVWYSGADGVPRLCEVWYSGADGVPKLCVS</sequence>
<dbReference type="SUPFAM" id="SSF49265">
    <property type="entry name" value="Fibronectin type III"/>
    <property type="match status" value="2"/>
</dbReference>